<dbReference type="GO" id="GO:0006629">
    <property type="term" value="P:lipid metabolic process"/>
    <property type="evidence" value="ECO:0007669"/>
    <property type="project" value="InterPro"/>
</dbReference>
<sequence>MAYTGPLIAFLGISIGGYWIYSAPFYVFVIIPLLELSLTKLGYDIIEEVRDNELVHWIFDLMLYLNFLIIMLTLYLSINAVIYDDLSTIEFVGLVITTGLVLSGNGINVAHELCHRENVLEKSFGKIMLIPSLFMHFYLEHNFGHHLNVATKEDPVTAKYNEPLYLYWITTPIKEIISAIEIQKNLLNRTKSSFFSIKNDLLFYIIIQSLYLLLITYFFGYYVLLFILLSALTSILFFESVNYIEHYGLLREKNSSGRYERVRLIHSWNSNHVIGRIVLYELTRHSDHHYKTTKKYQNLVSFEEAPQLPYGYPTSILLAMAPWLWFKIMNPRIPKNMIMQLNN</sequence>
<evidence type="ECO:0000256" key="2">
    <source>
        <dbReference type="ARBA" id="ARBA00010823"/>
    </source>
</evidence>
<evidence type="ECO:0000256" key="11">
    <source>
        <dbReference type="ARBA" id="ARBA00023136"/>
    </source>
</evidence>
<keyword evidence="10" id="KW-0503">Monooxygenase</keyword>
<evidence type="ECO:0000256" key="1">
    <source>
        <dbReference type="ARBA" id="ARBA00004429"/>
    </source>
</evidence>
<keyword evidence="5 12" id="KW-0812">Transmembrane</keyword>
<evidence type="ECO:0000256" key="9">
    <source>
        <dbReference type="ARBA" id="ARBA00023004"/>
    </source>
</evidence>
<dbReference type="GO" id="GO:0046872">
    <property type="term" value="F:metal ion binding"/>
    <property type="evidence" value="ECO:0007669"/>
    <property type="project" value="UniProtKB-KW"/>
</dbReference>
<evidence type="ECO:0000256" key="6">
    <source>
        <dbReference type="ARBA" id="ARBA00022723"/>
    </source>
</evidence>
<keyword evidence="6" id="KW-0479">Metal-binding</keyword>
<evidence type="ECO:0000256" key="4">
    <source>
        <dbReference type="ARBA" id="ARBA00022519"/>
    </source>
</evidence>
<evidence type="ECO:0000256" key="8">
    <source>
        <dbReference type="ARBA" id="ARBA00023002"/>
    </source>
</evidence>
<comment type="similarity">
    <text evidence="2">Belongs to the fatty acid desaturase type 1 family. AlkB subfamily.</text>
</comment>
<gene>
    <name evidence="14" type="ORF">METZ01_LOCUS162985</name>
</gene>
<feature type="transmembrane region" description="Helical" evidence="12">
    <location>
        <begin position="54"/>
        <end position="76"/>
    </location>
</feature>
<dbReference type="InterPro" id="IPR005804">
    <property type="entry name" value="FA_desaturase_dom"/>
</dbReference>
<proteinExistence type="inferred from homology"/>
<organism evidence="14">
    <name type="scientific">marine metagenome</name>
    <dbReference type="NCBI Taxonomy" id="408172"/>
    <lineage>
        <taxon>unclassified sequences</taxon>
        <taxon>metagenomes</taxon>
        <taxon>ecological metagenomes</taxon>
    </lineage>
</organism>
<feature type="transmembrane region" description="Helical" evidence="12">
    <location>
        <begin position="225"/>
        <end position="244"/>
    </location>
</feature>
<dbReference type="AlphaFoldDB" id="A0A382B9B4"/>
<name>A0A382B9B4_9ZZZZ</name>
<evidence type="ECO:0000256" key="5">
    <source>
        <dbReference type="ARBA" id="ARBA00022692"/>
    </source>
</evidence>
<feature type="domain" description="Fatty acid desaturase" evidence="13">
    <location>
        <begin position="93"/>
        <end position="311"/>
    </location>
</feature>
<keyword evidence="11 12" id="KW-0472">Membrane</keyword>
<dbReference type="GO" id="GO:0005886">
    <property type="term" value="C:plasma membrane"/>
    <property type="evidence" value="ECO:0007669"/>
    <property type="project" value="UniProtKB-SubCell"/>
</dbReference>
<dbReference type="GO" id="GO:0004497">
    <property type="term" value="F:monooxygenase activity"/>
    <property type="evidence" value="ECO:0007669"/>
    <property type="project" value="UniProtKB-KW"/>
</dbReference>
<evidence type="ECO:0000259" key="13">
    <source>
        <dbReference type="Pfam" id="PF00487"/>
    </source>
</evidence>
<keyword evidence="4" id="KW-0997">Cell inner membrane</keyword>
<accession>A0A382B9B4</accession>
<keyword evidence="8" id="KW-0560">Oxidoreductase</keyword>
<feature type="transmembrane region" description="Helical" evidence="12">
    <location>
        <begin position="7"/>
        <end position="34"/>
    </location>
</feature>
<keyword evidence="7 12" id="KW-1133">Transmembrane helix</keyword>
<dbReference type="Pfam" id="PF00487">
    <property type="entry name" value="FA_desaturase"/>
    <property type="match status" value="1"/>
</dbReference>
<keyword evidence="3" id="KW-1003">Cell membrane</keyword>
<protein>
    <recommendedName>
        <fullName evidence="13">Fatty acid desaturase domain-containing protein</fullName>
    </recommendedName>
</protein>
<dbReference type="PANTHER" id="PTHR38674">
    <property type="entry name" value="ALKANE 1-MONOOXYGENASE 1"/>
    <property type="match status" value="1"/>
</dbReference>
<feature type="transmembrane region" description="Helical" evidence="12">
    <location>
        <begin position="201"/>
        <end position="219"/>
    </location>
</feature>
<keyword evidence="9" id="KW-0408">Iron</keyword>
<evidence type="ECO:0000256" key="3">
    <source>
        <dbReference type="ARBA" id="ARBA00022475"/>
    </source>
</evidence>
<reference evidence="14" key="1">
    <citation type="submission" date="2018-05" db="EMBL/GenBank/DDBJ databases">
        <authorList>
            <person name="Lanie J.A."/>
            <person name="Ng W.-L."/>
            <person name="Kazmierczak K.M."/>
            <person name="Andrzejewski T.M."/>
            <person name="Davidsen T.M."/>
            <person name="Wayne K.J."/>
            <person name="Tettelin H."/>
            <person name="Glass J.I."/>
            <person name="Rusch D."/>
            <person name="Podicherti R."/>
            <person name="Tsui H.-C.T."/>
            <person name="Winkler M.E."/>
        </authorList>
    </citation>
    <scope>NUCLEOTIDE SEQUENCE</scope>
</reference>
<evidence type="ECO:0000256" key="10">
    <source>
        <dbReference type="ARBA" id="ARBA00023033"/>
    </source>
</evidence>
<dbReference type="PANTHER" id="PTHR38674:SF1">
    <property type="entry name" value="ALKANE 1-MONOOXYGENASE 1"/>
    <property type="match status" value="1"/>
</dbReference>
<evidence type="ECO:0000313" key="14">
    <source>
        <dbReference type="EMBL" id="SVB10131.1"/>
    </source>
</evidence>
<dbReference type="CDD" id="cd03512">
    <property type="entry name" value="Alkane-hydroxylase"/>
    <property type="match status" value="1"/>
</dbReference>
<dbReference type="EMBL" id="UINC01028692">
    <property type="protein sequence ID" value="SVB10131.1"/>
    <property type="molecule type" value="Genomic_DNA"/>
</dbReference>
<comment type="subcellular location">
    <subcellularLocation>
        <location evidence="1">Cell inner membrane</location>
        <topology evidence="1">Multi-pass membrane protein</topology>
    </subcellularLocation>
</comment>
<dbReference type="InterPro" id="IPR033885">
    <property type="entry name" value="AlkB/XylM"/>
</dbReference>
<evidence type="ECO:0000256" key="12">
    <source>
        <dbReference type="SAM" id="Phobius"/>
    </source>
</evidence>
<evidence type="ECO:0000256" key="7">
    <source>
        <dbReference type="ARBA" id="ARBA00022989"/>
    </source>
</evidence>